<dbReference type="OrthoDB" id="5866823at2759"/>
<dbReference type="InterPro" id="IPR040435">
    <property type="entry name" value="Put_GPCR_Chromadorea"/>
</dbReference>
<dbReference type="PANTHER" id="PTHR37441:SF4">
    <property type="entry name" value="G-PROTEIN COUPLED RECEPTORS FAMILY 1 PROFILE DOMAIN-CONTAINING PROTEIN"/>
    <property type="match status" value="1"/>
</dbReference>
<keyword evidence="8" id="KW-0807">Transducer</keyword>
<evidence type="ECO:0000256" key="4">
    <source>
        <dbReference type="ARBA" id="ARBA00022989"/>
    </source>
</evidence>
<evidence type="ECO:0000259" key="10">
    <source>
        <dbReference type="PROSITE" id="PS50262"/>
    </source>
</evidence>
<keyword evidence="12" id="KW-1185">Reference proteome</keyword>
<dbReference type="AlphaFoldDB" id="A0A9P1IJ69"/>
<feature type="transmembrane region" description="Helical" evidence="9">
    <location>
        <begin position="333"/>
        <end position="355"/>
    </location>
</feature>
<comment type="subcellular location">
    <subcellularLocation>
        <location evidence="1">Cell membrane</location>
        <topology evidence="1">Multi-pass membrane protein</topology>
    </subcellularLocation>
</comment>
<evidence type="ECO:0000256" key="8">
    <source>
        <dbReference type="ARBA" id="ARBA00023224"/>
    </source>
</evidence>
<dbReference type="PROSITE" id="PS50262">
    <property type="entry name" value="G_PROTEIN_RECEP_F1_2"/>
    <property type="match status" value="1"/>
</dbReference>
<sequence length="391" mass="43976">MDLLHFAYKLLFGHVKISMEIVPPIFRNCSSIFIPNKDEKYANCTIEAGIDPCYLLRELHRAKEFRTYFLAIIPIILSIIACSLNICYLLAQIKCFRQEKASFKKRQIFLISRSLSIILANILFYVVIIVWKSSGFNYPSAMIFIFIGGINFVSVTGTYIGLTILLYTAIAHQFWYKTKLTLKHCYIIVAVIWIISFISSFCVAFWGATLFYPETAPISCSFEGCQRPLVIIIVISLSIFYGTVIILYVLMMLRLRRLVRKSSLVRARSKSNSMTALKRLGLNMVTFAIGSVPILIVCIVALVNLEDLSSLGEGDKSPCKSFINSALFVEVEVLASVAAIVWILAMIIDPVINILSDAKLRTLIVLQFTSVSSSLRRFRTGSVKSTLSTDD</sequence>
<dbReference type="Proteomes" id="UP001152747">
    <property type="component" value="Unassembled WGS sequence"/>
</dbReference>
<feature type="transmembrane region" description="Helical" evidence="9">
    <location>
        <begin position="187"/>
        <end position="209"/>
    </location>
</feature>
<keyword evidence="3 9" id="KW-0812">Transmembrane</keyword>
<evidence type="ECO:0000313" key="11">
    <source>
        <dbReference type="EMBL" id="CAI5446045.1"/>
    </source>
</evidence>
<evidence type="ECO:0000256" key="3">
    <source>
        <dbReference type="ARBA" id="ARBA00022692"/>
    </source>
</evidence>
<dbReference type="EMBL" id="CANHGI010000003">
    <property type="protein sequence ID" value="CAI5446045.1"/>
    <property type="molecule type" value="Genomic_DNA"/>
</dbReference>
<feature type="transmembrane region" description="Helical" evidence="9">
    <location>
        <begin position="229"/>
        <end position="253"/>
    </location>
</feature>
<comment type="caution">
    <text evidence="11">The sequence shown here is derived from an EMBL/GenBank/DDBJ whole genome shotgun (WGS) entry which is preliminary data.</text>
</comment>
<feature type="transmembrane region" description="Helical" evidence="9">
    <location>
        <begin position="110"/>
        <end position="131"/>
    </location>
</feature>
<name>A0A9P1IJ69_9PELO</name>
<dbReference type="SUPFAM" id="SSF81321">
    <property type="entry name" value="Family A G protein-coupled receptor-like"/>
    <property type="match status" value="1"/>
</dbReference>
<accession>A0A9P1IJ69</accession>
<reference evidence="11" key="1">
    <citation type="submission" date="2022-11" db="EMBL/GenBank/DDBJ databases">
        <authorList>
            <person name="Kikuchi T."/>
        </authorList>
    </citation>
    <scope>NUCLEOTIDE SEQUENCE</scope>
    <source>
        <strain evidence="11">PS1010</strain>
    </source>
</reference>
<evidence type="ECO:0000256" key="5">
    <source>
        <dbReference type="ARBA" id="ARBA00023040"/>
    </source>
</evidence>
<feature type="transmembrane region" description="Helical" evidence="9">
    <location>
        <begin position="280"/>
        <end position="303"/>
    </location>
</feature>
<evidence type="ECO:0000256" key="7">
    <source>
        <dbReference type="ARBA" id="ARBA00023170"/>
    </source>
</evidence>
<dbReference type="GO" id="GO:0004930">
    <property type="term" value="F:G protein-coupled receptor activity"/>
    <property type="evidence" value="ECO:0007669"/>
    <property type="project" value="UniProtKB-KW"/>
</dbReference>
<feature type="transmembrane region" description="Helical" evidence="9">
    <location>
        <begin position="68"/>
        <end position="90"/>
    </location>
</feature>
<proteinExistence type="predicted"/>
<evidence type="ECO:0000256" key="1">
    <source>
        <dbReference type="ARBA" id="ARBA00004651"/>
    </source>
</evidence>
<evidence type="ECO:0000256" key="9">
    <source>
        <dbReference type="SAM" id="Phobius"/>
    </source>
</evidence>
<dbReference type="Gene3D" id="1.20.1070.10">
    <property type="entry name" value="Rhodopsin 7-helix transmembrane proteins"/>
    <property type="match status" value="1"/>
</dbReference>
<dbReference type="InterPro" id="IPR017452">
    <property type="entry name" value="GPCR_Rhodpsn_7TM"/>
</dbReference>
<feature type="domain" description="G-protein coupled receptors family 1 profile" evidence="10">
    <location>
        <begin position="84"/>
        <end position="353"/>
    </location>
</feature>
<organism evidence="11 12">
    <name type="scientific">Caenorhabditis angaria</name>
    <dbReference type="NCBI Taxonomy" id="860376"/>
    <lineage>
        <taxon>Eukaryota</taxon>
        <taxon>Metazoa</taxon>
        <taxon>Ecdysozoa</taxon>
        <taxon>Nematoda</taxon>
        <taxon>Chromadorea</taxon>
        <taxon>Rhabditida</taxon>
        <taxon>Rhabditina</taxon>
        <taxon>Rhabditomorpha</taxon>
        <taxon>Rhabditoidea</taxon>
        <taxon>Rhabditidae</taxon>
        <taxon>Peloderinae</taxon>
        <taxon>Caenorhabditis</taxon>
    </lineage>
</organism>
<keyword evidence="7" id="KW-0675">Receptor</keyword>
<keyword evidence="4 9" id="KW-1133">Transmembrane helix</keyword>
<dbReference type="InterPro" id="IPR000276">
    <property type="entry name" value="GPCR_Rhodpsn"/>
</dbReference>
<evidence type="ECO:0000256" key="2">
    <source>
        <dbReference type="ARBA" id="ARBA00022475"/>
    </source>
</evidence>
<dbReference type="PANTHER" id="PTHR37441">
    <property type="entry name" value="PROTEIN CBG16518"/>
    <property type="match status" value="1"/>
</dbReference>
<keyword evidence="6 9" id="KW-0472">Membrane</keyword>
<protein>
    <recommendedName>
        <fullName evidence="10">G-protein coupled receptors family 1 profile domain-containing protein</fullName>
    </recommendedName>
</protein>
<feature type="transmembrane region" description="Helical" evidence="9">
    <location>
        <begin position="143"/>
        <end position="167"/>
    </location>
</feature>
<evidence type="ECO:0000313" key="12">
    <source>
        <dbReference type="Proteomes" id="UP001152747"/>
    </source>
</evidence>
<dbReference type="Pfam" id="PF00001">
    <property type="entry name" value="7tm_1"/>
    <property type="match status" value="1"/>
</dbReference>
<keyword evidence="2" id="KW-1003">Cell membrane</keyword>
<dbReference type="GO" id="GO:0005886">
    <property type="term" value="C:plasma membrane"/>
    <property type="evidence" value="ECO:0007669"/>
    <property type="project" value="UniProtKB-SubCell"/>
</dbReference>
<keyword evidence="5" id="KW-0297">G-protein coupled receptor</keyword>
<gene>
    <name evidence="11" type="ORF">CAMP_LOCUS8682</name>
</gene>
<evidence type="ECO:0000256" key="6">
    <source>
        <dbReference type="ARBA" id="ARBA00023136"/>
    </source>
</evidence>
<dbReference type="CDD" id="cd00637">
    <property type="entry name" value="7tm_classA_rhodopsin-like"/>
    <property type="match status" value="1"/>
</dbReference>